<sequence length="304" mass="33268">MEPTRRPPARTTPPRPVDVEARWPALAAHRTDGVRLHPRRGEPGPYGSSLGGPVLWPRGAPWPHCARRHPRRGARVRPPRGPVPLVPVLQLFAADLPDGGPRLPFPAGVDLLQVLWCPFDHHRRYLPHPELRWWDSARPGLVPADPPRPAGAPAGYLPLPCVLHPERVVEYPVLDLSDEEYDALEPEFRRCEAQTGWSYQAHLAAPGGTKAAGYPVWAGDPDWPHCAGCGRRTVHLLSIGAPECAAAELGPAGRRAWLPVEDDPAGDPEALRRPHGLALGDPGGIQLFVCAHCPDRPHTLRHGF</sequence>
<dbReference type="HOGENOM" id="CLU_038469_0_0_11"/>
<keyword evidence="3" id="KW-1185">Reference proteome</keyword>
<feature type="region of interest" description="Disordered" evidence="1">
    <location>
        <begin position="1"/>
        <end position="21"/>
    </location>
</feature>
<protein>
    <recommendedName>
        <fullName evidence="4">DUF1963 domain-containing protein</fullName>
    </recommendedName>
</protein>
<evidence type="ECO:0000313" key="2">
    <source>
        <dbReference type="EMBL" id="BAJ26935.1"/>
    </source>
</evidence>
<proteinExistence type="predicted"/>
<evidence type="ECO:0008006" key="4">
    <source>
        <dbReference type="Google" id="ProtNLM"/>
    </source>
</evidence>
<dbReference type="KEGG" id="ksk:KSE_11010"/>
<gene>
    <name evidence="2" type="ordered locus">KSE_11010</name>
</gene>
<reference evidence="2 3" key="1">
    <citation type="journal article" date="2010" name="DNA Res.">
        <title>Genome sequence of Kitasatospora setae NBRC 14216T: an evolutionary snapshot of the family Streptomycetaceae.</title>
        <authorList>
            <person name="Ichikawa N."/>
            <person name="Oguchi A."/>
            <person name="Ikeda H."/>
            <person name="Ishikawa J."/>
            <person name="Kitani S."/>
            <person name="Watanabe Y."/>
            <person name="Nakamura S."/>
            <person name="Katano Y."/>
            <person name="Kishi E."/>
            <person name="Sasagawa M."/>
            <person name="Ankai A."/>
            <person name="Fukui S."/>
            <person name="Hashimoto Y."/>
            <person name="Kamata S."/>
            <person name="Otoguro M."/>
            <person name="Tanikawa S."/>
            <person name="Nihira T."/>
            <person name="Horinouchi S."/>
            <person name="Ohnishi Y."/>
            <person name="Hayakawa M."/>
            <person name="Kuzuyama T."/>
            <person name="Arisawa A."/>
            <person name="Nomoto F."/>
            <person name="Miura H."/>
            <person name="Takahashi Y."/>
            <person name="Fujita N."/>
        </authorList>
    </citation>
    <scope>NUCLEOTIDE SEQUENCE [LARGE SCALE GENOMIC DNA]</scope>
    <source>
        <strain evidence="3">ATCC 33774 / DSM 43861 / JCM 3304 / KCC A-0304 / NBRC 14216 / KM-6054</strain>
    </source>
</reference>
<evidence type="ECO:0000313" key="3">
    <source>
        <dbReference type="Proteomes" id="UP000007076"/>
    </source>
</evidence>
<dbReference type="AlphaFoldDB" id="E4N6V4"/>
<dbReference type="RefSeq" id="WP_014134254.1">
    <property type="nucleotide sequence ID" value="NC_016109.1"/>
</dbReference>
<dbReference type="Proteomes" id="UP000007076">
    <property type="component" value="Chromosome"/>
</dbReference>
<dbReference type="STRING" id="452652.KSE_11010"/>
<dbReference type="eggNOG" id="COG3878">
    <property type="taxonomic scope" value="Bacteria"/>
</dbReference>
<name>E4N6V4_KITSK</name>
<dbReference type="PATRIC" id="fig|452652.3.peg.1095"/>
<accession>E4N6V4</accession>
<dbReference type="EMBL" id="AP010968">
    <property type="protein sequence ID" value="BAJ26935.1"/>
    <property type="molecule type" value="Genomic_DNA"/>
</dbReference>
<organism evidence="2 3">
    <name type="scientific">Kitasatospora setae (strain ATCC 33774 / DSM 43861 / JCM 3304 / KCC A-0304 / NBRC 14216 / KM-6054)</name>
    <name type="common">Streptomyces setae</name>
    <dbReference type="NCBI Taxonomy" id="452652"/>
    <lineage>
        <taxon>Bacteria</taxon>
        <taxon>Bacillati</taxon>
        <taxon>Actinomycetota</taxon>
        <taxon>Actinomycetes</taxon>
        <taxon>Kitasatosporales</taxon>
        <taxon>Streptomycetaceae</taxon>
        <taxon>Kitasatospora</taxon>
    </lineage>
</organism>
<dbReference type="Gene3D" id="2.30.320.10">
    <property type="entry name" value="YwqG-like"/>
    <property type="match status" value="1"/>
</dbReference>
<evidence type="ECO:0000256" key="1">
    <source>
        <dbReference type="SAM" id="MobiDB-lite"/>
    </source>
</evidence>